<keyword evidence="9" id="KW-0408">Iron</keyword>
<feature type="compositionally biased region" description="Polar residues" evidence="14">
    <location>
        <begin position="615"/>
        <end position="625"/>
    </location>
</feature>
<feature type="domain" description="4Fe-4S His(Cys)3-ligated-type" evidence="17">
    <location>
        <begin position="105"/>
        <end position="144"/>
    </location>
</feature>
<evidence type="ECO:0000313" key="19">
    <source>
        <dbReference type="Proteomes" id="UP000182743"/>
    </source>
</evidence>
<dbReference type="Gene3D" id="3.40.950.10">
    <property type="entry name" value="Fe-only Hydrogenase (Larger Subunit), Chain L, domain 3"/>
    <property type="match status" value="1"/>
</dbReference>
<comment type="subcellular location">
    <subcellularLocation>
        <location evidence="2">Membrane</location>
    </subcellularLocation>
</comment>
<dbReference type="Pfam" id="PF02906">
    <property type="entry name" value="Fe_hyd_lg_C"/>
    <property type="match status" value="1"/>
</dbReference>
<keyword evidence="6" id="KW-0479">Metal-binding</keyword>
<dbReference type="AlphaFoldDB" id="A0A1J5JXM8"/>
<gene>
    <name evidence="18" type="primary">hndD_2</name>
    <name evidence="18" type="ORF">MOOR_20240</name>
</gene>
<dbReference type="InterPro" id="IPR049830">
    <property type="entry name" value="HndD"/>
</dbReference>
<comment type="caution">
    <text evidence="18">The sequence shown here is derived from an EMBL/GenBank/DDBJ whole genome shotgun (WGS) entry which is preliminary data.</text>
</comment>
<dbReference type="Pfam" id="PF12838">
    <property type="entry name" value="Fer4_7"/>
    <property type="match status" value="1"/>
</dbReference>
<dbReference type="InterPro" id="IPR003149">
    <property type="entry name" value="Fe_hydrogenase_ssu"/>
</dbReference>
<dbReference type="Gene3D" id="3.10.20.740">
    <property type="match status" value="1"/>
</dbReference>
<dbReference type="PROSITE" id="PS51839">
    <property type="entry name" value="4FE4S_HC3"/>
    <property type="match status" value="1"/>
</dbReference>
<dbReference type="InterPro" id="IPR000283">
    <property type="entry name" value="NADH_UbQ_OxRdtase_75kDa_su_CS"/>
</dbReference>
<dbReference type="RefSeq" id="WP_081358694.1">
    <property type="nucleotide sequence ID" value="NZ_MIHH01000012.1"/>
</dbReference>
<dbReference type="Gene3D" id="3.40.50.1780">
    <property type="match status" value="1"/>
</dbReference>
<evidence type="ECO:0000256" key="3">
    <source>
        <dbReference type="ARBA" id="ARBA00005404"/>
    </source>
</evidence>
<evidence type="ECO:0000256" key="10">
    <source>
        <dbReference type="ARBA" id="ARBA00023014"/>
    </source>
</evidence>
<feature type="domain" description="4Fe-4S ferredoxin-type" evidence="16">
    <location>
        <begin position="164"/>
        <end position="194"/>
    </location>
</feature>
<accession>A0A1J5JXM8</accession>
<dbReference type="Pfam" id="PF02256">
    <property type="entry name" value="Fe_hyd_SSU"/>
    <property type="match status" value="1"/>
</dbReference>
<keyword evidence="8" id="KW-1278">Translocase</keyword>
<dbReference type="InterPro" id="IPR017900">
    <property type="entry name" value="4Fe4S_Fe_S_CS"/>
</dbReference>
<keyword evidence="12" id="KW-0472">Membrane</keyword>
<evidence type="ECO:0000256" key="7">
    <source>
        <dbReference type="ARBA" id="ARBA00022737"/>
    </source>
</evidence>
<feature type="domain" description="2Fe-2S ferredoxin-type" evidence="15">
    <location>
        <begin position="27"/>
        <end position="105"/>
    </location>
</feature>
<organism evidence="18 19">
    <name type="scientific">Neomoorella thermoacetica</name>
    <name type="common">Clostridium thermoaceticum</name>
    <dbReference type="NCBI Taxonomy" id="1525"/>
    <lineage>
        <taxon>Bacteria</taxon>
        <taxon>Bacillati</taxon>
        <taxon>Bacillota</taxon>
        <taxon>Clostridia</taxon>
        <taxon>Neomoorellales</taxon>
        <taxon>Neomoorellaceae</taxon>
        <taxon>Neomoorella</taxon>
    </lineage>
</organism>
<dbReference type="InterPro" id="IPR013352">
    <property type="entry name" value="Fe_hydrogenase_subset"/>
</dbReference>
<dbReference type="SUPFAM" id="SSF54862">
    <property type="entry name" value="4Fe-4S ferredoxins"/>
    <property type="match status" value="1"/>
</dbReference>
<dbReference type="Pfam" id="PF10588">
    <property type="entry name" value="NADH-G_4Fe-4S_3"/>
    <property type="match status" value="1"/>
</dbReference>
<dbReference type="InterPro" id="IPR019574">
    <property type="entry name" value="NADH_UbQ_OxRdtase_Gsu_4Fe4S-bd"/>
</dbReference>
<dbReference type="InterPro" id="IPR036010">
    <property type="entry name" value="2Fe-2S_ferredoxin-like_sf"/>
</dbReference>
<dbReference type="NCBIfam" id="TIGR02512">
    <property type="entry name" value="FeFe_hydrog_A"/>
    <property type="match status" value="1"/>
</dbReference>
<dbReference type="FunFam" id="3.10.20.740:FF:000004">
    <property type="entry name" value="NADH-quinone oxidoreductase"/>
    <property type="match status" value="1"/>
</dbReference>
<reference evidence="18 19" key="1">
    <citation type="submission" date="2016-08" db="EMBL/GenBank/DDBJ databases">
        <title>Genome-based comparison of Moorella thermoacetic strains.</title>
        <authorList>
            <person name="Poehlein A."/>
            <person name="Bengelsdorf F.R."/>
            <person name="Esser C."/>
            <person name="Duerre P."/>
            <person name="Daniel R."/>
        </authorList>
    </citation>
    <scope>NUCLEOTIDE SEQUENCE [LARGE SCALE GENOMIC DNA]</scope>
    <source>
        <strain evidence="18 19">DSM 11768</strain>
    </source>
</reference>
<dbReference type="EMBL" id="MIHH01000012">
    <property type="protein sequence ID" value="OIQ08305.1"/>
    <property type="molecule type" value="Genomic_DNA"/>
</dbReference>
<evidence type="ECO:0000256" key="5">
    <source>
        <dbReference type="ARBA" id="ARBA00022714"/>
    </source>
</evidence>
<dbReference type="Gene3D" id="4.10.260.20">
    <property type="entry name" value="Iron hydrogenase, small subunit"/>
    <property type="match status" value="1"/>
</dbReference>
<dbReference type="GO" id="GO:0051537">
    <property type="term" value="F:2 iron, 2 sulfur cluster binding"/>
    <property type="evidence" value="ECO:0007669"/>
    <property type="project" value="UniProtKB-KW"/>
</dbReference>
<dbReference type="GO" id="GO:0042773">
    <property type="term" value="P:ATP synthesis coupled electron transport"/>
    <property type="evidence" value="ECO:0007669"/>
    <property type="project" value="InterPro"/>
</dbReference>
<dbReference type="GO" id="GO:0005506">
    <property type="term" value="F:iron ion binding"/>
    <property type="evidence" value="ECO:0007669"/>
    <property type="project" value="InterPro"/>
</dbReference>
<dbReference type="SMART" id="SM00902">
    <property type="entry name" value="Fe_hyd_SSU"/>
    <property type="match status" value="1"/>
</dbReference>
<feature type="domain" description="4Fe-4S ferredoxin-type" evidence="16">
    <location>
        <begin position="205"/>
        <end position="236"/>
    </location>
</feature>
<evidence type="ECO:0000256" key="11">
    <source>
        <dbReference type="ARBA" id="ARBA00023027"/>
    </source>
</evidence>
<dbReference type="PANTHER" id="PTHR11615">
    <property type="entry name" value="NITRATE, FORMATE, IRON DEHYDROGENASE"/>
    <property type="match status" value="1"/>
</dbReference>
<feature type="region of interest" description="Disordered" evidence="14">
    <location>
        <begin position="605"/>
        <end position="625"/>
    </location>
</feature>
<dbReference type="SUPFAM" id="SSF54292">
    <property type="entry name" value="2Fe-2S ferredoxin-like"/>
    <property type="match status" value="1"/>
</dbReference>
<dbReference type="PROSITE" id="PS51379">
    <property type="entry name" value="4FE4S_FER_2"/>
    <property type="match status" value="2"/>
</dbReference>
<dbReference type="GO" id="GO:0008901">
    <property type="term" value="F:ferredoxin hydrogenase activity"/>
    <property type="evidence" value="ECO:0007669"/>
    <property type="project" value="InterPro"/>
</dbReference>
<feature type="region of interest" description="Disordered" evidence="14">
    <location>
        <begin position="1"/>
        <end position="21"/>
    </location>
</feature>
<keyword evidence="7" id="KW-0677">Repeat</keyword>
<evidence type="ECO:0000259" key="15">
    <source>
        <dbReference type="PROSITE" id="PS51085"/>
    </source>
</evidence>
<protein>
    <submittedName>
        <fullName evidence="18">NADP-reducing hydrogenase subunit HndC</fullName>
        <ecNumber evidence="18">1.12.1.3</ecNumber>
    </submittedName>
</protein>
<dbReference type="PROSITE" id="PS00641">
    <property type="entry name" value="COMPLEX1_75K_1"/>
    <property type="match status" value="1"/>
</dbReference>
<evidence type="ECO:0000256" key="8">
    <source>
        <dbReference type="ARBA" id="ARBA00022967"/>
    </source>
</evidence>
<dbReference type="FunFam" id="3.30.70.20:FF:000035">
    <property type="entry name" value="Iron hydrogenase 1"/>
    <property type="match status" value="1"/>
</dbReference>
<keyword evidence="11" id="KW-0520">NAD</keyword>
<evidence type="ECO:0000256" key="4">
    <source>
        <dbReference type="ARBA" id="ARBA00022485"/>
    </source>
</evidence>
<dbReference type="PROSITE" id="PS51085">
    <property type="entry name" value="2FE2S_FER_2"/>
    <property type="match status" value="1"/>
</dbReference>
<keyword evidence="18" id="KW-0560">Oxidoreductase</keyword>
<comment type="similarity">
    <text evidence="3">Belongs to the complex I 75 kDa subunit family.</text>
</comment>
<dbReference type="PROSITE" id="PS00198">
    <property type="entry name" value="4FE4S_FER_1"/>
    <property type="match status" value="1"/>
</dbReference>
<evidence type="ECO:0000256" key="13">
    <source>
        <dbReference type="ARBA" id="ARBA00034078"/>
    </source>
</evidence>
<dbReference type="EC" id="1.12.1.3" evidence="18"/>
<dbReference type="InterPro" id="IPR017896">
    <property type="entry name" value="4Fe4S_Fe-S-bd"/>
</dbReference>
<dbReference type="GO" id="GO:0050583">
    <property type="term" value="F:hydrogen dehydrogenase (NADP+) activity"/>
    <property type="evidence" value="ECO:0007669"/>
    <property type="project" value="UniProtKB-EC"/>
</dbReference>
<evidence type="ECO:0000256" key="2">
    <source>
        <dbReference type="ARBA" id="ARBA00004370"/>
    </source>
</evidence>
<proteinExistence type="inferred from homology"/>
<dbReference type="Pfam" id="PF13510">
    <property type="entry name" value="Fer2_4"/>
    <property type="match status" value="1"/>
</dbReference>
<evidence type="ECO:0000259" key="16">
    <source>
        <dbReference type="PROSITE" id="PS51379"/>
    </source>
</evidence>
<dbReference type="GO" id="GO:0051539">
    <property type="term" value="F:4 iron, 4 sulfur cluster binding"/>
    <property type="evidence" value="ECO:0007669"/>
    <property type="project" value="UniProtKB-KW"/>
</dbReference>
<dbReference type="SMART" id="SM00929">
    <property type="entry name" value="NADH-G_4Fe-4S_3"/>
    <property type="match status" value="1"/>
</dbReference>
<dbReference type="SUPFAM" id="SSF53920">
    <property type="entry name" value="Fe-only hydrogenase"/>
    <property type="match status" value="1"/>
</dbReference>
<dbReference type="InterPro" id="IPR009016">
    <property type="entry name" value="Fe_hydrogenase"/>
</dbReference>
<evidence type="ECO:0000256" key="1">
    <source>
        <dbReference type="ARBA" id="ARBA00001966"/>
    </source>
</evidence>
<dbReference type="Proteomes" id="UP000182743">
    <property type="component" value="Unassembled WGS sequence"/>
</dbReference>
<dbReference type="GO" id="GO:0008137">
    <property type="term" value="F:NADH dehydrogenase (ubiquinone) activity"/>
    <property type="evidence" value="ECO:0007669"/>
    <property type="project" value="InterPro"/>
</dbReference>
<dbReference type="InterPro" id="IPR036991">
    <property type="entry name" value="Fe_hydrogenase_ssu_sf"/>
</dbReference>
<keyword evidence="5" id="KW-0001">2Fe-2S</keyword>
<dbReference type="InterPro" id="IPR001041">
    <property type="entry name" value="2Fe-2S_ferredoxin-type"/>
</dbReference>
<sequence length="625" mass="69153">MPADKLTFDPVSPVSREEEAPRPAAGKKVRFWIDGREVVAEEGISVLEAAHRLGIEIPSLCYLKNINEIGACRVCLVEIEGSRNLQASCVYPVSAGLKVRTSTPRVLRARRTVVELLLSDHHRECTNCIRNLNCELQHLADTLGIRNIRFTGETPNYPIFNQNSFIVRDYNKCIKCRRCEAICSNVQEVHVYAAQNRGFNTVIAPSFMKDLAEVACITCGQCVIACPTASLVEKECIDEVWQALADPDKYVVVQTAPSIQVTLGEVFGLPVGTVVTGKLVASLRRLGFDKVFATDFTADLTIMEEAHELLERLEGRGGPLPLLSSCSPGWVKFCEHFYPEFLPNLSTCKSPHEMFGAITKTYFADKEGLDPRRIVVVAVMPCTAKKYEASRPEMGPGEWQDVDYVLTTRELARMIRQAGINFRQLPDEEYDTPLGIASGAGTIFGATGGVIEAAVRTAYALTHGREMGVIDYEEFRGLSGVKEAWVELKGRKIKVAIAHGTGNARKILDRMKEGEEFDYVEIMACPGGCVGGGGQPIFGSRDHKEISLDYRHNRADALYRIDYSRRIRLSHENPAVQKIYAEFLGGPLSPMAKKLLHTHYTPRGPLPGYAANPVEQGTNNSLSNR</sequence>
<keyword evidence="4" id="KW-0004">4Fe-4S</keyword>
<dbReference type="InterPro" id="IPR004108">
    <property type="entry name" value="Fe_hydrogenase_lsu_C"/>
</dbReference>
<evidence type="ECO:0000256" key="14">
    <source>
        <dbReference type="SAM" id="MobiDB-lite"/>
    </source>
</evidence>
<dbReference type="CDD" id="cd00207">
    <property type="entry name" value="fer2"/>
    <property type="match status" value="1"/>
</dbReference>
<evidence type="ECO:0000256" key="6">
    <source>
        <dbReference type="ARBA" id="ARBA00022723"/>
    </source>
</evidence>
<dbReference type="InterPro" id="IPR050340">
    <property type="entry name" value="Cytosolic_Fe-S_CAF"/>
</dbReference>
<dbReference type="Gene3D" id="3.30.70.20">
    <property type="match status" value="1"/>
</dbReference>
<keyword evidence="10" id="KW-0411">Iron-sulfur</keyword>
<name>A0A1J5JXM8_NEOTH</name>
<evidence type="ECO:0000256" key="9">
    <source>
        <dbReference type="ARBA" id="ARBA00023004"/>
    </source>
</evidence>
<evidence type="ECO:0000259" key="17">
    <source>
        <dbReference type="PROSITE" id="PS51839"/>
    </source>
</evidence>
<comment type="cofactor">
    <cofactor evidence="13">
        <name>[2Fe-2S] cluster</name>
        <dbReference type="ChEBI" id="CHEBI:190135"/>
    </cofactor>
</comment>
<evidence type="ECO:0000256" key="12">
    <source>
        <dbReference type="ARBA" id="ARBA00023136"/>
    </source>
</evidence>
<comment type="cofactor">
    <cofactor evidence="1">
        <name>[4Fe-4S] cluster</name>
        <dbReference type="ChEBI" id="CHEBI:49883"/>
    </cofactor>
</comment>
<dbReference type="NCBIfam" id="NF040763">
    <property type="entry name" value="FeFe_hydrog_A6"/>
    <property type="match status" value="1"/>
</dbReference>
<dbReference type="GO" id="GO:0016020">
    <property type="term" value="C:membrane"/>
    <property type="evidence" value="ECO:0007669"/>
    <property type="project" value="UniProtKB-SubCell"/>
</dbReference>
<evidence type="ECO:0000313" key="18">
    <source>
        <dbReference type="EMBL" id="OIQ08305.1"/>
    </source>
</evidence>